<dbReference type="InterPro" id="IPR050422">
    <property type="entry name" value="X-Pro_aminopeptidase_P"/>
</dbReference>
<evidence type="ECO:0000313" key="4">
    <source>
        <dbReference type="Proteomes" id="UP000541444"/>
    </source>
</evidence>
<dbReference type="Pfam" id="PF01321">
    <property type="entry name" value="Creatinase_N"/>
    <property type="match status" value="1"/>
</dbReference>
<evidence type="ECO:0000313" key="3">
    <source>
        <dbReference type="EMBL" id="KAF6135098.1"/>
    </source>
</evidence>
<protein>
    <recommendedName>
        <fullName evidence="2">Creatinase N-terminal domain-containing protein</fullName>
    </recommendedName>
</protein>
<accession>A0A7J7KXN6</accession>
<dbReference type="SUPFAM" id="SSF53092">
    <property type="entry name" value="Creatinase/prolidase N-terminal domain"/>
    <property type="match status" value="1"/>
</dbReference>
<dbReference type="Proteomes" id="UP000541444">
    <property type="component" value="Unassembled WGS sequence"/>
</dbReference>
<reference evidence="3 4" key="1">
    <citation type="journal article" date="2020" name="IScience">
        <title>Genome Sequencing of the Endangered Kingdonia uniflora (Circaeasteraceae, Ranunculales) Reveals Potential Mechanisms of Evolutionary Specialization.</title>
        <authorList>
            <person name="Sun Y."/>
            <person name="Deng T."/>
            <person name="Zhang A."/>
            <person name="Moore M.J."/>
            <person name="Landis J.B."/>
            <person name="Lin N."/>
            <person name="Zhang H."/>
            <person name="Zhang X."/>
            <person name="Huang J."/>
            <person name="Zhang X."/>
            <person name="Sun H."/>
            <person name="Wang H."/>
        </authorList>
    </citation>
    <scope>NUCLEOTIDE SEQUENCE [LARGE SCALE GENOMIC DNA]</scope>
    <source>
        <strain evidence="3">TB1705</strain>
        <tissue evidence="3">Leaf</tissue>
    </source>
</reference>
<dbReference type="PANTHER" id="PTHR43763">
    <property type="entry name" value="XAA-PRO AMINOPEPTIDASE 1"/>
    <property type="match status" value="1"/>
</dbReference>
<comment type="caution">
    <text evidence="3">The sequence shown here is derived from an EMBL/GenBank/DDBJ whole genome shotgun (WGS) entry which is preliminary data.</text>
</comment>
<evidence type="ECO:0000259" key="2">
    <source>
        <dbReference type="Pfam" id="PF01321"/>
    </source>
</evidence>
<gene>
    <name evidence="3" type="ORF">GIB67_040409</name>
</gene>
<dbReference type="AlphaFoldDB" id="A0A7J7KXN6"/>
<name>A0A7J7KXN6_9MAGN</name>
<dbReference type="Gene3D" id="3.40.350.10">
    <property type="entry name" value="Creatinase/prolidase N-terminal domain"/>
    <property type="match status" value="1"/>
</dbReference>
<feature type="compositionally biased region" description="Basic and acidic residues" evidence="1">
    <location>
        <begin position="341"/>
        <end position="367"/>
    </location>
</feature>
<dbReference type="PANTHER" id="PTHR43763:SF6">
    <property type="entry name" value="XAA-PRO AMINOPEPTIDASE 1"/>
    <property type="match status" value="1"/>
</dbReference>
<dbReference type="EMBL" id="JACGCM010002813">
    <property type="protein sequence ID" value="KAF6135098.1"/>
    <property type="molecule type" value="Genomic_DNA"/>
</dbReference>
<dbReference type="InterPro" id="IPR029149">
    <property type="entry name" value="Creatin/AminoP/Spt16_N"/>
</dbReference>
<feature type="region of interest" description="Disordered" evidence="1">
    <location>
        <begin position="193"/>
        <end position="213"/>
    </location>
</feature>
<keyword evidence="4" id="KW-1185">Reference proteome</keyword>
<evidence type="ECO:0000256" key="1">
    <source>
        <dbReference type="SAM" id="MobiDB-lite"/>
    </source>
</evidence>
<proteinExistence type="predicted"/>
<dbReference type="InterPro" id="IPR000587">
    <property type="entry name" value="Creatinase_N"/>
</dbReference>
<organism evidence="3 4">
    <name type="scientific">Kingdonia uniflora</name>
    <dbReference type="NCBI Taxonomy" id="39325"/>
    <lineage>
        <taxon>Eukaryota</taxon>
        <taxon>Viridiplantae</taxon>
        <taxon>Streptophyta</taxon>
        <taxon>Embryophyta</taxon>
        <taxon>Tracheophyta</taxon>
        <taxon>Spermatophyta</taxon>
        <taxon>Magnoliopsida</taxon>
        <taxon>Ranunculales</taxon>
        <taxon>Circaeasteraceae</taxon>
        <taxon>Kingdonia</taxon>
    </lineage>
</organism>
<feature type="region of interest" description="Disordered" evidence="1">
    <location>
        <begin position="299"/>
        <end position="367"/>
    </location>
</feature>
<dbReference type="OrthoDB" id="1937808at2759"/>
<feature type="domain" description="Creatinase N-terminal" evidence="2">
    <location>
        <begin position="86"/>
        <end position="156"/>
    </location>
</feature>
<sequence length="367" mass="40854">METLSSRSTILSIYRSPPSFQPRYLQFISLSLPFLRTTFKPHKTPSNYLNSSNFTTIRSCKTITAKLSSNFDKKRSESMVLDDKLRALRELFSRPGIEVDAYIIPSQDAHQSEFIAECFMRRAYISGFTGSAGTAVVTKDKAALWTDGRYFLQIANLSISSTSATAELGQNNTIEISTHDSQSVKKNVDLGKDQRSADVGSSNQASMADKGGDFGKEIEGTTMNYASALKGTFQKQTMEVEDEGDVSYASVIRGTYSAKGKYRLEYHEPSFSMERGKFVVKMSSGCVLRGLFGHYTNQCSSKKKDEQMKTVPYWRKKEQQKQQGETQNHGKGNGASSSGSKEGDKQEEGADWENRPESSKKSETRNA</sequence>